<dbReference type="Proteomes" id="UP001595765">
    <property type="component" value="Unassembled WGS sequence"/>
</dbReference>
<name>A0ABV8HK30_9ACTN</name>
<organism evidence="1 2">
    <name type="scientific">Streptomyces polygonati</name>
    <dbReference type="NCBI Taxonomy" id="1617087"/>
    <lineage>
        <taxon>Bacteria</taxon>
        <taxon>Bacillati</taxon>
        <taxon>Actinomycetota</taxon>
        <taxon>Actinomycetes</taxon>
        <taxon>Kitasatosporales</taxon>
        <taxon>Streptomycetaceae</taxon>
        <taxon>Streptomyces</taxon>
    </lineage>
</organism>
<gene>
    <name evidence="1" type="ORF">ACFO3J_13050</name>
</gene>
<reference evidence="2" key="1">
    <citation type="journal article" date="2019" name="Int. J. Syst. Evol. Microbiol.">
        <title>The Global Catalogue of Microorganisms (GCM) 10K type strain sequencing project: providing services to taxonomists for standard genome sequencing and annotation.</title>
        <authorList>
            <consortium name="The Broad Institute Genomics Platform"/>
            <consortium name="The Broad Institute Genome Sequencing Center for Infectious Disease"/>
            <person name="Wu L."/>
            <person name="Ma J."/>
        </authorList>
    </citation>
    <scope>NUCLEOTIDE SEQUENCE [LARGE SCALE GENOMIC DNA]</scope>
    <source>
        <strain evidence="2">CGMCC 4.7237</strain>
    </source>
</reference>
<sequence length="327" mass="36490">MVTSPLRSLRRRVLTPNDSETELSVRGFHVKDAPARDLLETVGRTFLRGYAYAAEASEPAEAEERLEELPSRFRGFGYEGAAMGFAVRDGLPFGRHDLVETFARGRGRDHIYMVYVGVGWAMARLPRFRWPVVNVTDPLLRWLVLDGYGFHQAYFKTQKYVHQQYREPSFPWPAEGPRWYADRAIDQGIGRALWFIGGTDPVEVARLIDRFPEPRHEDLYSGAGLAATYAGGVTEQELLTFRELSGPHLPLVAQASAFAATARFEAGLLVPHTDLATKVLCGMPAVQAHEISAAAKPVPPFSGDTPAYEVWRQRIAAQFASVEETGR</sequence>
<dbReference type="Pfam" id="PF08012">
    <property type="entry name" value="DUF1702"/>
    <property type="match status" value="1"/>
</dbReference>
<accession>A0ABV8HK30</accession>
<protein>
    <submittedName>
        <fullName evidence="1">DUF1702 family protein</fullName>
    </submittedName>
</protein>
<evidence type="ECO:0000313" key="1">
    <source>
        <dbReference type="EMBL" id="MFC4032407.1"/>
    </source>
</evidence>
<dbReference type="EMBL" id="JBHSBB010000010">
    <property type="protein sequence ID" value="MFC4032407.1"/>
    <property type="molecule type" value="Genomic_DNA"/>
</dbReference>
<keyword evidence="2" id="KW-1185">Reference proteome</keyword>
<comment type="caution">
    <text evidence="1">The sequence shown here is derived from an EMBL/GenBank/DDBJ whole genome shotgun (WGS) entry which is preliminary data.</text>
</comment>
<evidence type="ECO:0000313" key="2">
    <source>
        <dbReference type="Proteomes" id="UP001595765"/>
    </source>
</evidence>
<proteinExistence type="predicted"/>
<dbReference type="RefSeq" id="WP_386429350.1">
    <property type="nucleotide sequence ID" value="NZ_JBHSBB010000010.1"/>
</dbReference>
<dbReference type="InterPro" id="IPR012964">
    <property type="entry name" value="DUF1702"/>
</dbReference>